<dbReference type="AlphaFoldDB" id="A0A0A8Y297"/>
<accession>A0A0A8Y297</accession>
<proteinExistence type="predicted"/>
<evidence type="ECO:0000313" key="1">
    <source>
        <dbReference type="EMBL" id="JAD17852.1"/>
    </source>
</evidence>
<reference evidence="1" key="2">
    <citation type="journal article" date="2015" name="Data Brief">
        <title>Shoot transcriptome of the giant reed, Arundo donax.</title>
        <authorList>
            <person name="Barrero R.A."/>
            <person name="Guerrero F.D."/>
            <person name="Moolhuijzen P."/>
            <person name="Goolsby J.A."/>
            <person name="Tidwell J."/>
            <person name="Bellgard S.E."/>
            <person name="Bellgard M.I."/>
        </authorList>
    </citation>
    <scope>NUCLEOTIDE SEQUENCE</scope>
    <source>
        <tissue evidence="1">Shoot tissue taken approximately 20 cm above the soil surface</tissue>
    </source>
</reference>
<dbReference type="EMBL" id="GBRH01280043">
    <property type="protein sequence ID" value="JAD17852.1"/>
    <property type="molecule type" value="Transcribed_RNA"/>
</dbReference>
<name>A0A0A8Y297_ARUDO</name>
<organism evidence="1">
    <name type="scientific">Arundo donax</name>
    <name type="common">Giant reed</name>
    <name type="synonym">Donax arundinaceus</name>
    <dbReference type="NCBI Taxonomy" id="35708"/>
    <lineage>
        <taxon>Eukaryota</taxon>
        <taxon>Viridiplantae</taxon>
        <taxon>Streptophyta</taxon>
        <taxon>Embryophyta</taxon>
        <taxon>Tracheophyta</taxon>
        <taxon>Spermatophyta</taxon>
        <taxon>Magnoliopsida</taxon>
        <taxon>Liliopsida</taxon>
        <taxon>Poales</taxon>
        <taxon>Poaceae</taxon>
        <taxon>PACMAD clade</taxon>
        <taxon>Arundinoideae</taxon>
        <taxon>Arundineae</taxon>
        <taxon>Arundo</taxon>
    </lineage>
</organism>
<protein>
    <submittedName>
        <fullName evidence="1">Uncharacterized protein</fullName>
    </submittedName>
</protein>
<reference evidence="1" key="1">
    <citation type="submission" date="2014-09" db="EMBL/GenBank/DDBJ databases">
        <authorList>
            <person name="Magalhaes I.L.F."/>
            <person name="Oliveira U."/>
            <person name="Santos F.R."/>
            <person name="Vidigal T.H.D.A."/>
            <person name="Brescovit A.D."/>
            <person name="Santos A.J."/>
        </authorList>
    </citation>
    <scope>NUCLEOTIDE SEQUENCE</scope>
    <source>
        <tissue evidence="1">Shoot tissue taken approximately 20 cm above the soil surface</tissue>
    </source>
</reference>
<sequence length="52" mass="6108">MLLLLVLATRTVYKYHFNVAKLSTSMTLFNLYPQLYPILYNTLGSKFDIKHL</sequence>